<dbReference type="InterPro" id="IPR024524">
    <property type="entry name" value="DUF3800"/>
</dbReference>
<dbReference type="EMBL" id="JAUCML010000008">
    <property type="protein sequence ID" value="MDM7885950.1"/>
    <property type="molecule type" value="Genomic_DNA"/>
</dbReference>
<keyword evidence="2" id="KW-1185">Reference proteome</keyword>
<proteinExistence type="predicted"/>
<sequence length="235" mass="25999">MLVAYVDESYDRDRYFIGAAIATLEGWEAVSSRLAAVRQRTAREHGTDPEIEFHGHELMGGSGPWSPLRGKHREAAGVSLAVLDAARDCGVRYLFRGVDVARLHARFRYPAPPHAVVFGHVLEQIDQYTAAHGDEEQAIVVADEIATQAEHQRAFAGYQEFGTGGAGSSMLRHISSPINFACSRFSDGLQVVDLAVYVHFRRQRIHNPHPAARRTLARQWAAIAPAVAHEQTWVP</sequence>
<accession>A0ABT7T8Q0</accession>
<organism evidence="1 2">
    <name type="scientific">Curtobacterium citri</name>
    <dbReference type="NCBI Taxonomy" id="3055139"/>
    <lineage>
        <taxon>Bacteria</taxon>
        <taxon>Bacillati</taxon>
        <taxon>Actinomycetota</taxon>
        <taxon>Actinomycetes</taxon>
        <taxon>Micrococcales</taxon>
        <taxon>Microbacteriaceae</taxon>
        <taxon>Curtobacterium</taxon>
    </lineage>
</organism>
<evidence type="ECO:0000313" key="2">
    <source>
        <dbReference type="Proteomes" id="UP001237823"/>
    </source>
</evidence>
<reference evidence="1 2" key="1">
    <citation type="submission" date="2023-06" db="EMBL/GenBank/DDBJ databases">
        <authorList>
            <person name="Feng G."/>
            <person name="Li J."/>
            <person name="Zhu H."/>
        </authorList>
    </citation>
    <scope>NUCLEOTIDE SEQUENCE [LARGE SCALE GENOMIC DNA]</scope>
    <source>
        <strain evidence="1 2">RHCKG23</strain>
    </source>
</reference>
<evidence type="ECO:0000313" key="1">
    <source>
        <dbReference type="EMBL" id="MDM7885950.1"/>
    </source>
</evidence>
<comment type="caution">
    <text evidence="1">The sequence shown here is derived from an EMBL/GenBank/DDBJ whole genome shotgun (WGS) entry which is preliminary data.</text>
</comment>
<dbReference type="RefSeq" id="WP_069711871.1">
    <property type="nucleotide sequence ID" value="NZ_JAUCML010000008.1"/>
</dbReference>
<name>A0ABT7T8Q0_9MICO</name>
<gene>
    <name evidence="1" type="ORF">QUG92_12625</name>
</gene>
<protein>
    <submittedName>
        <fullName evidence="1">DUF3800 domain-containing protein</fullName>
    </submittedName>
</protein>
<dbReference type="Pfam" id="PF12686">
    <property type="entry name" value="DUF3800"/>
    <property type="match status" value="1"/>
</dbReference>
<dbReference type="Proteomes" id="UP001237823">
    <property type="component" value="Unassembled WGS sequence"/>
</dbReference>